<dbReference type="Proteomes" id="UP000249061">
    <property type="component" value="Unassembled WGS sequence"/>
</dbReference>
<sequence length="215" mass="23279">MRRLSVAAAFAVATRVFAAEPIALTEDEFRMYQQYKLAMTDSRVQAMKADKQLPAIAKDAKYKLKDLEAAVKKGEEAGDVKAKCEANFKEAFATGELAGKIGRLEMDTTGAQGIAYVQWFNEEQTNLPIEASFAAARAAEACPVASTITVWAQDKAAPKSRVFQALVSSGSAKRINVDRVKDFAVTRYMKLFEKVKSVANGDDLSSESGTPPAAP</sequence>
<reference evidence="2 3" key="1">
    <citation type="submission" date="2017-08" db="EMBL/GenBank/DDBJ databases">
        <title>Infants hospitalized years apart are colonized by the same room-sourced microbial strains.</title>
        <authorList>
            <person name="Brooks B."/>
            <person name="Olm M.R."/>
            <person name="Firek B.A."/>
            <person name="Baker R."/>
            <person name="Thomas B.C."/>
            <person name="Morowitz M.J."/>
            <person name="Banfield J.F."/>
        </authorList>
    </citation>
    <scope>NUCLEOTIDE SEQUENCE [LARGE SCALE GENOMIC DNA]</scope>
    <source>
        <strain evidence="2">S2_003_000_R2_14</strain>
    </source>
</reference>
<protein>
    <submittedName>
        <fullName evidence="2">Uncharacterized protein</fullName>
    </submittedName>
</protein>
<comment type="caution">
    <text evidence="2">The sequence shown here is derived from an EMBL/GenBank/DDBJ whole genome shotgun (WGS) entry which is preliminary data.</text>
</comment>
<accession>A0A2W5UM48</accession>
<evidence type="ECO:0000256" key="1">
    <source>
        <dbReference type="SAM" id="SignalP"/>
    </source>
</evidence>
<proteinExistence type="predicted"/>
<dbReference type="AlphaFoldDB" id="A0A2W5UM48"/>
<gene>
    <name evidence="2" type="ORF">DI536_20195</name>
</gene>
<name>A0A2W5UM48_9BACT</name>
<evidence type="ECO:0000313" key="3">
    <source>
        <dbReference type="Proteomes" id="UP000249061"/>
    </source>
</evidence>
<dbReference type="EMBL" id="QFQP01000018">
    <property type="protein sequence ID" value="PZR10158.1"/>
    <property type="molecule type" value="Genomic_DNA"/>
</dbReference>
<keyword evidence="1" id="KW-0732">Signal</keyword>
<organism evidence="2 3">
    <name type="scientific">Archangium gephyra</name>
    <dbReference type="NCBI Taxonomy" id="48"/>
    <lineage>
        <taxon>Bacteria</taxon>
        <taxon>Pseudomonadati</taxon>
        <taxon>Myxococcota</taxon>
        <taxon>Myxococcia</taxon>
        <taxon>Myxococcales</taxon>
        <taxon>Cystobacterineae</taxon>
        <taxon>Archangiaceae</taxon>
        <taxon>Archangium</taxon>
    </lineage>
</organism>
<feature type="chain" id="PRO_5015913590" evidence="1">
    <location>
        <begin position="19"/>
        <end position="215"/>
    </location>
</feature>
<evidence type="ECO:0000313" key="2">
    <source>
        <dbReference type="EMBL" id="PZR10158.1"/>
    </source>
</evidence>
<feature type="signal peptide" evidence="1">
    <location>
        <begin position="1"/>
        <end position="18"/>
    </location>
</feature>